<accession>A0ABT9WQ70</accession>
<evidence type="ECO:0000313" key="4">
    <source>
        <dbReference type="Proteomes" id="UP001223586"/>
    </source>
</evidence>
<dbReference type="EMBL" id="JAUSTT010000006">
    <property type="protein sequence ID" value="MDQ0175433.1"/>
    <property type="molecule type" value="Genomic_DNA"/>
</dbReference>
<dbReference type="Pfam" id="PF13786">
    <property type="entry name" value="DUF4179"/>
    <property type="match status" value="1"/>
</dbReference>
<keyword evidence="1" id="KW-1133">Transmembrane helix</keyword>
<dbReference type="Proteomes" id="UP001223586">
    <property type="component" value="Unassembled WGS sequence"/>
</dbReference>
<keyword evidence="1" id="KW-0472">Membrane</keyword>
<keyword evidence="4" id="KW-1185">Reference proteome</keyword>
<name>A0ABT9WQ70_9BACI</name>
<dbReference type="Gene3D" id="2.60.40.1630">
    <property type="entry name" value="bacillus anthracis domain"/>
    <property type="match status" value="1"/>
</dbReference>
<protein>
    <recommendedName>
        <fullName evidence="2">DUF4179 domain-containing protein</fullName>
    </recommendedName>
</protein>
<feature type="domain" description="DUF4179" evidence="2">
    <location>
        <begin position="40"/>
        <end position="127"/>
    </location>
</feature>
<dbReference type="RefSeq" id="WP_307227754.1">
    <property type="nucleotide sequence ID" value="NZ_JAUSTT010000006.1"/>
</dbReference>
<reference evidence="3 4" key="1">
    <citation type="submission" date="2023-07" db="EMBL/GenBank/DDBJ databases">
        <title>Genomic Encyclopedia of Type Strains, Phase IV (KMG-IV): sequencing the most valuable type-strain genomes for metagenomic binning, comparative biology and taxonomic classification.</title>
        <authorList>
            <person name="Goeker M."/>
        </authorList>
    </citation>
    <scope>NUCLEOTIDE SEQUENCE [LARGE SCALE GENOMIC DNA]</scope>
    <source>
        <strain evidence="3 4">DSM 23837</strain>
    </source>
</reference>
<organism evidence="3 4">
    <name type="scientific">Bacillus chungangensis</name>
    <dbReference type="NCBI Taxonomy" id="587633"/>
    <lineage>
        <taxon>Bacteria</taxon>
        <taxon>Bacillati</taxon>
        <taxon>Bacillota</taxon>
        <taxon>Bacilli</taxon>
        <taxon>Bacillales</taxon>
        <taxon>Bacillaceae</taxon>
        <taxon>Bacillus</taxon>
    </lineage>
</organism>
<comment type="caution">
    <text evidence="3">The sequence shown here is derived from an EMBL/GenBank/DDBJ whole genome shotgun (WGS) entry which is preliminary data.</text>
</comment>
<dbReference type="InterPro" id="IPR025436">
    <property type="entry name" value="DUF4179"/>
</dbReference>
<evidence type="ECO:0000313" key="3">
    <source>
        <dbReference type="EMBL" id="MDQ0175433.1"/>
    </source>
</evidence>
<evidence type="ECO:0000259" key="2">
    <source>
        <dbReference type="Pfam" id="PF13786"/>
    </source>
</evidence>
<gene>
    <name evidence="3" type="ORF">J2S08_001267</name>
</gene>
<evidence type="ECO:0000256" key="1">
    <source>
        <dbReference type="SAM" id="Phobius"/>
    </source>
</evidence>
<feature type="transmembrane region" description="Helical" evidence="1">
    <location>
        <begin position="48"/>
        <end position="70"/>
    </location>
</feature>
<proteinExistence type="predicted"/>
<keyword evidence="1" id="KW-0812">Transmembrane</keyword>
<sequence length="350" mass="40261">MKKTFKRLHDEKIDLSIYENVPLTDDEKKAIKKRIKNKLRRKKKSRKILLVAASLVVLAFLAMKSHLFIFPDIPMIGSKIEEYIPCKGQSLKDYQSVIGQTVTDKGFAVIFNEVILDDERLIISSTFQPDQMNLNPLNIEDILFPLPKVCLNGKEMKVSESESIKITDSVYIHLAAISLENVHLEDEMNMKIVYQNLEVINPKPVQLGGKWRFSFSVSREELATKTKKMTLNKILTLDDGQKITVKELIITPASIKLNYKIEDGEYDIHFNIENQYGVQFFLKTAGILNEIRYNRFVAVAGILNEIKYNRFVAVYENTTKLKITPYITREAGEKGTSQVLYDKAFYVDIH</sequence>